<dbReference type="Proteomes" id="UP000800038">
    <property type="component" value="Unassembled WGS sequence"/>
</dbReference>
<feature type="compositionally biased region" description="Basic and acidic residues" evidence="1">
    <location>
        <begin position="124"/>
        <end position="133"/>
    </location>
</feature>
<dbReference type="InterPro" id="IPR035925">
    <property type="entry name" value="BSD_dom_sf"/>
</dbReference>
<organism evidence="3 4">
    <name type="scientific">Clathrospora elynae</name>
    <dbReference type="NCBI Taxonomy" id="706981"/>
    <lineage>
        <taxon>Eukaryota</taxon>
        <taxon>Fungi</taxon>
        <taxon>Dikarya</taxon>
        <taxon>Ascomycota</taxon>
        <taxon>Pezizomycotina</taxon>
        <taxon>Dothideomycetes</taxon>
        <taxon>Pleosporomycetidae</taxon>
        <taxon>Pleosporales</taxon>
        <taxon>Diademaceae</taxon>
        <taxon>Clathrospora</taxon>
    </lineage>
</organism>
<dbReference type="SUPFAM" id="SSF140383">
    <property type="entry name" value="BSD domain-like"/>
    <property type="match status" value="1"/>
</dbReference>
<dbReference type="Gene3D" id="1.10.3970.10">
    <property type="entry name" value="BSD domain"/>
    <property type="match status" value="1"/>
</dbReference>
<dbReference type="EMBL" id="ML976044">
    <property type="protein sequence ID" value="KAF1941705.1"/>
    <property type="molecule type" value="Genomic_DNA"/>
</dbReference>
<sequence length="447" mass="48773">MDSAYDHIQEESYPQDPTKQQAGGDSTHGETTSNFNTEVQDAYKAISSSPWAARLGGFLGTVKKQGEQYYDNASKQYAPLTKNASAGVSTLISHARNLSVKVADASSSAADKGASIVTADEDADAHPDRPDSLPADIVREAEGILSRFRSEATKRLKDIEKAEDAADEALLKFGSNIRNFLRDAVTIAPPESGSEAAKNGDVLFESKDSSGKKVVHATRFDAQLHVIHSTLASFLKDPASPEWEKWKAGFDVEGKTEAIAKDLEKHEELRSAMEKCVPEKVDYASFWCRYYFLRHVIESEEQRRREMLKASSPANDEEVAWDEESDDDDGTSTSTSTSSEPASPASPTQTGEEPSNKSATSLTASVKTLKPTDDEQLKPAQSRRSNDEKSVADSDASYDLVSGATSRATGSPQADKKKAITEESEEESGEESDEESDEEESEEEDWE</sequence>
<gene>
    <name evidence="3" type="ORF">EJ02DRAFT_404062</name>
</gene>
<feature type="compositionally biased region" description="Polar residues" evidence="1">
    <location>
        <begin position="15"/>
        <end position="36"/>
    </location>
</feature>
<dbReference type="AlphaFoldDB" id="A0A6A5SM22"/>
<evidence type="ECO:0000313" key="3">
    <source>
        <dbReference type="EMBL" id="KAF1941705.1"/>
    </source>
</evidence>
<dbReference type="PROSITE" id="PS50858">
    <property type="entry name" value="BSD"/>
    <property type="match status" value="1"/>
</dbReference>
<evidence type="ECO:0000256" key="1">
    <source>
        <dbReference type="SAM" id="MobiDB-lite"/>
    </source>
</evidence>
<dbReference type="GO" id="GO:0005737">
    <property type="term" value="C:cytoplasm"/>
    <property type="evidence" value="ECO:0007669"/>
    <property type="project" value="TreeGrafter"/>
</dbReference>
<feature type="compositionally biased region" description="Polar residues" evidence="1">
    <location>
        <begin position="403"/>
        <end position="412"/>
    </location>
</feature>
<feature type="compositionally biased region" description="Low complexity" evidence="1">
    <location>
        <begin position="331"/>
        <end position="348"/>
    </location>
</feature>
<feature type="domain" description="BSD" evidence="2">
    <location>
        <begin position="246"/>
        <end position="298"/>
    </location>
</feature>
<feature type="region of interest" description="Disordered" evidence="1">
    <location>
        <begin position="308"/>
        <end position="447"/>
    </location>
</feature>
<dbReference type="SMART" id="SM00751">
    <property type="entry name" value="BSD"/>
    <property type="match status" value="1"/>
</dbReference>
<feature type="region of interest" description="Disordered" evidence="1">
    <location>
        <begin position="111"/>
        <end position="133"/>
    </location>
</feature>
<reference evidence="3" key="1">
    <citation type="journal article" date="2020" name="Stud. Mycol.">
        <title>101 Dothideomycetes genomes: a test case for predicting lifestyles and emergence of pathogens.</title>
        <authorList>
            <person name="Haridas S."/>
            <person name="Albert R."/>
            <person name="Binder M."/>
            <person name="Bloem J."/>
            <person name="Labutti K."/>
            <person name="Salamov A."/>
            <person name="Andreopoulos B."/>
            <person name="Baker S."/>
            <person name="Barry K."/>
            <person name="Bills G."/>
            <person name="Bluhm B."/>
            <person name="Cannon C."/>
            <person name="Castanera R."/>
            <person name="Culley D."/>
            <person name="Daum C."/>
            <person name="Ezra D."/>
            <person name="Gonzalez J."/>
            <person name="Henrissat B."/>
            <person name="Kuo A."/>
            <person name="Liang C."/>
            <person name="Lipzen A."/>
            <person name="Lutzoni F."/>
            <person name="Magnuson J."/>
            <person name="Mondo S."/>
            <person name="Nolan M."/>
            <person name="Ohm R."/>
            <person name="Pangilinan J."/>
            <person name="Park H.-J."/>
            <person name="Ramirez L."/>
            <person name="Alfaro M."/>
            <person name="Sun H."/>
            <person name="Tritt A."/>
            <person name="Yoshinaga Y."/>
            <person name="Zwiers L.-H."/>
            <person name="Turgeon B."/>
            <person name="Goodwin S."/>
            <person name="Spatafora J."/>
            <person name="Crous P."/>
            <person name="Grigoriev I."/>
        </authorList>
    </citation>
    <scope>NUCLEOTIDE SEQUENCE</scope>
    <source>
        <strain evidence="3">CBS 161.51</strain>
    </source>
</reference>
<keyword evidence="4" id="KW-1185">Reference proteome</keyword>
<dbReference type="InterPro" id="IPR051494">
    <property type="entry name" value="BSD_domain-containing"/>
</dbReference>
<dbReference type="InterPro" id="IPR005607">
    <property type="entry name" value="BSD_dom"/>
</dbReference>
<feature type="region of interest" description="Disordered" evidence="1">
    <location>
        <begin position="1"/>
        <end position="36"/>
    </location>
</feature>
<feature type="compositionally biased region" description="Acidic residues" evidence="1">
    <location>
        <begin position="315"/>
        <end position="330"/>
    </location>
</feature>
<accession>A0A6A5SM22</accession>
<feature type="compositionally biased region" description="Basic and acidic residues" evidence="1">
    <location>
        <begin position="1"/>
        <end position="10"/>
    </location>
</feature>
<feature type="compositionally biased region" description="Acidic residues" evidence="1">
    <location>
        <begin position="422"/>
        <end position="447"/>
    </location>
</feature>
<evidence type="ECO:0000313" key="4">
    <source>
        <dbReference type="Proteomes" id="UP000800038"/>
    </source>
</evidence>
<dbReference type="PANTHER" id="PTHR16019">
    <property type="entry name" value="SYNAPSE-ASSOCIATED PROTEIN"/>
    <property type="match status" value="1"/>
</dbReference>
<evidence type="ECO:0000259" key="2">
    <source>
        <dbReference type="PROSITE" id="PS50858"/>
    </source>
</evidence>
<feature type="compositionally biased region" description="Polar residues" evidence="1">
    <location>
        <begin position="349"/>
        <end position="366"/>
    </location>
</feature>
<proteinExistence type="predicted"/>
<name>A0A6A5SM22_9PLEO</name>
<protein>
    <recommendedName>
        <fullName evidence="2">BSD domain-containing protein</fullName>
    </recommendedName>
</protein>
<dbReference type="PANTHER" id="PTHR16019:SF5">
    <property type="entry name" value="BSD DOMAIN-CONTAINING PROTEIN 1"/>
    <property type="match status" value="1"/>
</dbReference>
<dbReference type="Pfam" id="PF03909">
    <property type="entry name" value="BSD"/>
    <property type="match status" value="1"/>
</dbReference>
<dbReference type="OrthoDB" id="73788at2759"/>